<evidence type="ECO:0000256" key="14">
    <source>
        <dbReference type="ARBA" id="ARBA00023209"/>
    </source>
</evidence>
<dbReference type="UniPathway" id="UPA00557">
    <property type="reaction ID" value="UER00614"/>
</dbReference>
<protein>
    <recommendedName>
        <fullName evidence="6 16">Phosphatidate cytidylyltransferase</fullName>
        <ecNumber evidence="6 16">2.7.7.41</ecNumber>
    </recommendedName>
</protein>
<dbReference type="GeneID" id="5002672"/>
<dbReference type="PROSITE" id="PS01315">
    <property type="entry name" value="CDS"/>
    <property type="match status" value="1"/>
</dbReference>
<dbReference type="EMBL" id="CP000587">
    <property type="protein sequence ID" value="ABO97138.1"/>
    <property type="molecule type" value="Genomic_DNA"/>
</dbReference>
<evidence type="ECO:0000256" key="11">
    <source>
        <dbReference type="ARBA" id="ARBA00022989"/>
    </source>
</evidence>
<feature type="transmembrane region" description="Helical" evidence="18">
    <location>
        <begin position="232"/>
        <end position="253"/>
    </location>
</feature>
<feature type="transmembrane region" description="Helical" evidence="18">
    <location>
        <begin position="67"/>
        <end position="95"/>
    </location>
</feature>
<dbReference type="EC" id="2.7.7.41" evidence="6 16"/>
<dbReference type="Proteomes" id="UP000001568">
    <property type="component" value="Chromosome 7"/>
</dbReference>
<comment type="pathway">
    <text evidence="3 16">Phospholipid metabolism; CDP-diacylglycerol biosynthesis; CDP-diacylglycerol from sn-glycerol 3-phosphate: step 3/3.</text>
</comment>
<dbReference type="PANTHER" id="PTHR13773">
    <property type="entry name" value="PHOSPHATIDATE CYTIDYLYLTRANSFERASE"/>
    <property type="match status" value="1"/>
</dbReference>
<feature type="transmembrane region" description="Helical" evidence="18">
    <location>
        <begin position="358"/>
        <end position="380"/>
    </location>
</feature>
<keyword evidence="8 16" id="KW-0808">Transferase</keyword>
<dbReference type="OMA" id="FFAYMYF"/>
<feature type="transmembrane region" description="Helical" evidence="18">
    <location>
        <begin position="208"/>
        <end position="226"/>
    </location>
</feature>
<organism evidence="19 20">
    <name type="scientific">Ostreococcus lucimarinus (strain CCE9901)</name>
    <dbReference type="NCBI Taxonomy" id="436017"/>
    <lineage>
        <taxon>Eukaryota</taxon>
        <taxon>Viridiplantae</taxon>
        <taxon>Chlorophyta</taxon>
        <taxon>Mamiellophyceae</taxon>
        <taxon>Mamiellales</taxon>
        <taxon>Bathycoccaceae</taxon>
        <taxon>Ostreococcus</taxon>
    </lineage>
</organism>
<dbReference type="HOGENOM" id="CLU_023471_1_1_1"/>
<dbReference type="GO" id="GO:0016024">
    <property type="term" value="P:CDP-diacylglycerol biosynthetic process"/>
    <property type="evidence" value="ECO:0007669"/>
    <property type="project" value="UniProtKB-UniPathway"/>
</dbReference>
<proteinExistence type="inferred from homology"/>
<comment type="similarity">
    <text evidence="5 16">Belongs to the CDS family.</text>
</comment>
<feature type="region of interest" description="Disordered" evidence="17">
    <location>
        <begin position="1"/>
        <end position="40"/>
    </location>
</feature>
<evidence type="ECO:0000256" key="2">
    <source>
        <dbReference type="ARBA" id="ARBA00004141"/>
    </source>
</evidence>
<evidence type="ECO:0000256" key="18">
    <source>
        <dbReference type="SAM" id="Phobius"/>
    </source>
</evidence>
<evidence type="ECO:0000256" key="8">
    <source>
        <dbReference type="ARBA" id="ARBA00022679"/>
    </source>
</evidence>
<reference evidence="19 20" key="1">
    <citation type="journal article" date="2007" name="Proc. Natl. Acad. Sci. U.S.A.">
        <title>The tiny eukaryote Ostreococcus provides genomic insights into the paradox of plankton speciation.</title>
        <authorList>
            <person name="Palenik B."/>
            <person name="Grimwood J."/>
            <person name="Aerts A."/>
            <person name="Rouze P."/>
            <person name="Salamov A."/>
            <person name="Putnam N."/>
            <person name="Dupont C."/>
            <person name="Jorgensen R."/>
            <person name="Derelle E."/>
            <person name="Rombauts S."/>
            <person name="Zhou K."/>
            <person name="Otillar R."/>
            <person name="Merchant S.S."/>
            <person name="Podell S."/>
            <person name="Gaasterland T."/>
            <person name="Napoli C."/>
            <person name="Gendler K."/>
            <person name="Manuell A."/>
            <person name="Tai V."/>
            <person name="Vallon O."/>
            <person name="Piganeau G."/>
            <person name="Jancek S."/>
            <person name="Heijde M."/>
            <person name="Jabbari K."/>
            <person name="Bowler C."/>
            <person name="Lohr M."/>
            <person name="Robbens S."/>
            <person name="Werner G."/>
            <person name="Dubchak I."/>
            <person name="Pazour G.J."/>
            <person name="Ren Q."/>
            <person name="Paulsen I."/>
            <person name="Delwiche C."/>
            <person name="Schmutz J."/>
            <person name="Rokhsar D."/>
            <person name="Van de Peer Y."/>
            <person name="Moreau H."/>
            <person name="Grigoriev I.V."/>
        </authorList>
    </citation>
    <scope>NUCLEOTIDE SEQUENCE [LARGE SCALE GENOMIC DNA]</scope>
    <source>
        <strain evidence="19 20">CCE9901</strain>
    </source>
</reference>
<dbReference type="GO" id="GO:0005789">
    <property type="term" value="C:endoplasmic reticulum membrane"/>
    <property type="evidence" value="ECO:0007669"/>
    <property type="project" value="TreeGrafter"/>
</dbReference>
<evidence type="ECO:0000256" key="1">
    <source>
        <dbReference type="ARBA" id="ARBA00001698"/>
    </source>
</evidence>
<evidence type="ECO:0000256" key="12">
    <source>
        <dbReference type="ARBA" id="ARBA00023098"/>
    </source>
</evidence>
<keyword evidence="14" id="KW-0594">Phospholipid biosynthesis</keyword>
<dbReference type="GO" id="GO:0004605">
    <property type="term" value="F:phosphatidate cytidylyltransferase activity"/>
    <property type="evidence" value="ECO:0007669"/>
    <property type="project" value="UniProtKB-EC"/>
</dbReference>
<keyword evidence="13 18" id="KW-0472">Membrane</keyword>
<evidence type="ECO:0000256" key="15">
    <source>
        <dbReference type="ARBA" id="ARBA00023264"/>
    </source>
</evidence>
<comment type="catalytic activity">
    <reaction evidence="1 16">
        <text>a 1,2-diacyl-sn-glycero-3-phosphate + CTP + H(+) = a CDP-1,2-diacyl-sn-glycerol + diphosphate</text>
        <dbReference type="Rhea" id="RHEA:16229"/>
        <dbReference type="ChEBI" id="CHEBI:15378"/>
        <dbReference type="ChEBI" id="CHEBI:33019"/>
        <dbReference type="ChEBI" id="CHEBI:37563"/>
        <dbReference type="ChEBI" id="CHEBI:58332"/>
        <dbReference type="ChEBI" id="CHEBI:58608"/>
        <dbReference type="EC" id="2.7.7.41"/>
    </reaction>
</comment>
<dbReference type="InterPro" id="IPR016720">
    <property type="entry name" value="PC_Trfase_euk"/>
</dbReference>
<evidence type="ECO:0000313" key="19">
    <source>
        <dbReference type="EMBL" id="ABO97138.1"/>
    </source>
</evidence>
<evidence type="ECO:0000313" key="20">
    <source>
        <dbReference type="Proteomes" id="UP000001568"/>
    </source>
</evidence>
<evidence type="ECO:0000256" key="13">
    <source>
        <dbReference type="ARBA" id="ARBA00023136"/>
    </source>
</evidence>
<evidence type="ECO:0000256" key="17">
    <source>
        <dbReference type="SAM" id="MobiDB-lite"/>
    </source>
</evidence>
<evidence type="ECO:0000256" key="5">
    <source>
        <dbReference type="ARBA" id="ARBA00010185"/>
    </source>
</evidence>
<dbReference type="Pfam" id="PF01148">
    <property type="entry name" value="CTP_transf_1"/>
    <property type="match status" value="1"/>
</dbReference>
<sequence length="478" mass="52851">MVELRKRAKTPLATTASRSRAHEDDQPPSPSSPRAPKRRVSIDHAKRVIEQGRARWRSLRQRTQSTLLMLAAASSIIVGGHAYAMMLCFAVQFAMAKELFAFVSNAHAEENAPGEDTAALRRTTTTLRWYWFWTLSFAVYGRFAKYLYLGFMSAKEWNELLQNGAEVSPGAWLAMHHTFLSYCAYLVGLVYFVLTLRKGRYAYQFAQFAWTHMIVAATTMTGYFNVSNLLEGMIWFVFPLFLVIVNDIMAYVFGKIFGKTPLIKISPNKTWEGFLGAFVSTLVAALAMASYLQKFSYFTCPPSGDMYFRGIFSRSAKICAPNEPFIVSDKPITMFLGTVVGPLATKLTGIATVRCSMFMVHSLALGTFASAVAPFGGFFASGFKRAFKIKDFAATIPGHGGITDRMDCQVINSCFSSLYLSNFITHVGGSLTLGALLTKIELASDAHIVALYNALTKMIEARGLSVGIDPSIQTIVQT</sequence>
<comment type="pathway">
    <text evidence="4">Lipid metabolism.</text>
</comment>
<dbReference type="AlphaFoldDB" id="A4RZR8"/>
<feature type="transmembrane region" description="Helical" evidence="18">
    <location>
        <begin position="179"/>
        <end position="196"/>
    </location>
</feature>
<keyword evidence="12" id="KW-0443">Lipid metabolism</keyword>
<gene>
    <name evidence="19" type="ORF">OSTLU_32481</name>
</gene>
<evidence type="ECO:0000256" key="10">
    <source>
        <dbReference type="ARBA" id="ARBA00022695"/>
    </source>
</evidence>
<keyword evidence="9 16" id="KW-0812">Transmembrane</keyword>
<keyword evidence="15" id="KW-1208">Phospholipid metabolism</keyword>
<evidence type="ECO:0000256" key="3">
    <source>
        <dbReference type="ARBA" id="ARBA00005119"/>
    </source>
</evidence>
<keyword evidence="11 18" id="KW-1133">Transmembrane helix</keyword>
<dbReference type="PANTHER" id="PTHR13773:SF8">
    <property type="entry name" value="PHOSPHATIDATE CYTIDYLYLTRANSFERASE, PHOTORECEPTOR-SPECIFIC"/>
    <property type="match status" value="1"/>
</dbReference>
<keyword evidence="10 16" id="KW-0548">Nucleotidyltransferase</keyword>
<feature type="transmembrane region" description="Helical" evidence="18">
    <location>
        <begin position="274"/>
        <end position="292"/>
    </location>
</feature>
<evidence type="ECO:0000256" key="4">
    <source>
        <dbReference type="ARBA" id="ARBA00005189"/>
    </source>
</evidence>
<name>A4RZR8_OSTLU</name>
<dbReference type="STRING" id="436017.A4RZR8"/>
<dbReference type="Gramene" id="ABO97138">
    <property type="protein sequence ID" value="ABO97138"/>
    <property type="gene ID" value="OSTLU_32481"/>
</dbReference>
<evidence type="ECO:0000256" key="9">
    <source>
        <dbReference type="ARBA" id="ARBA00022692"/>
    </source>
</evidence>
<keyword evidence="20" id="KW-1185">Reference proteome</keyword>
<dbReference type="eggNOG" id="KOG1440">
    <property type="taxonomic scope" value="Eukaryota"/>
</dbReference>
<dbReference type="KEGG" id="olu:OSTLU_32481"/>
<evidence type="ECO:0000256" key="7">
    <source>
        <dbReference type="ARBA" id="ARBA00022516"/>
    </source>
</evidence>
<accession>A4RZR8</accession>
<evidence type="ECO:0000256" key="6">
    <source>
        <dbReference type="ARBA" id="ARBA00012487"/>
    </source>
</evidence>
<comment type="subcellular location">
    <subcellularLocation>
        <location evidence="2">Membrane</location>
        <topology evidence="2">Multi-pass membrane protein</topology>
    </subcellularLocation>
</comment>
<keyword evidence="7" id="KW-0444">Lipid biosynthesis</keyword>
<evidence type="ECO:0000256" key="16">
    <source>
        <dbReference type="RuleBase" id="RU003938"/>
    </source>
</evidence>
<dbReference type="OrthoDB" id="10260889at2759"/>
<dbReference type="InterPro" id="IPR000374">
    <property type="entry name" value="PC_trans"/>
</dbReference>
<dbReference type="RefSeq" id="XP_001418845.1">
    <property type="nucleotide sequence ID" value="XM_001418808.1"/>
</dbReference>